<dbReference type="AlphaFoldDB" id="A0A8J6XWE8"/>
<dbReference type="Proteomes" id="UP000648239">
    <property type="component" value="Unassembled WGS sequence"/>
</dbReference>
<dbReference type="Pfam" id="PF21113">
    <property type="entry name" value="LarA_C"/>
    <property type="match status" value="1"/>
</dbReference>
<protein>
    <submittedName>
        <fullName evidence="3">Nickel-dependent lactate racemase</fullName>
    </submittedName>
</protein>
<dbReference type="EMBL" id="JACXWD010000013">
    <property type="protein sequence ID" value="MBD3867611.1"/>
    <property type="molecule type" value="Genomic_DNA"/>
</dbReference>
<organism evidence="3 4">
    <name type="scientific">Candidatus Polarisedimenticola svalbardensis</name>
    <dbReference type="NCBI Taxonomy" id="2886004"/>
    <lineage>
        <taxon>Bacteria</taxon>
        <taxon>Pseudomonadati</taxon>
        <taxon>Acidobacteriota</taxon>
        <taxon>Candidatus Polarisedimenticolia</taxon>
        <taxon>Candidatus Polarisedimenticolales</taxon>
        <taxon>Candidatus Polarisedimenticolaceae</taxon>
        <taxon>Candidatus Polarisedimenticola</taxon>
    </lineage>
</organism>
<sequence length="428" mass="45486">MPAGGLSALPYGAGHLDLPTALARLDPVESIGPAEPASVLPAAKMEDAVRQLAEAVLTRSAGNRQSLLIVVSDASRRTGVQHYLPGLVAGLEERGRFDIRFIVATGLHRRPDRDEERRILGRDLAARYPVFHHDPDDRDHLVELGTTTRGTAVEVNRHLLEHGQVLLTGAVGFHYHAGFSGGRKSLVPGLAGRKTIVGNHLKTLRGDGSRHPGSRAGALDGNPVHEDMLEAASMVSPPLTVNAVLDPDGSFEGIWAGEMVQAHGAACRYLLRTRALRLAPRRLVVVAAGGYPTDINLIQAHKAFEAAFPAVTSGGTVILAAACPEGLGDEEFRQGILAGSEAELAASLLSDYRVYGQTALAWRRKLSECRLILVSGLEPDLVCKTGAEPAASLAEASEMAAAGGDRVEPGWLFSNGSRWLVEPERTAV</sequence>
<dbReference type="InterPro" id="IPR047926">
    <property type="entry name" value="Ni_dep_LarA"/>
</dbReference>
<dbReference type="PANTHER" id="PTHR33171">
    <property type="entry name" value="LAR_N DOMAIN-CONTAINING PROTEIN"/>
    <property type="match status" value="1"/>
</dbReference>
<dbReference type="NCBIfam" id="NF033504">
    <property type="entry name" value="Ni_dep_LarA"/>
    <property type="match status" value="1"/>
</dbReference>
<name>A0A8J6XWE8_9BACT</name>
<gene>
    <name evidence="3" type="primary">larA</name>
    <name evidence="3" type="ORF">IFK94_05750</name>
</gene>
<evidence type="ECO:0000313" key="3">
    <source>
        <dbReference type="EMBL" id="MBD3867611.1"/>
    </source>
</evidence>
<feature type="domain" description="LarA-like N-terminal" evidence="1">
    <location>
        <begin position="45"/>
        <end position="205"/>
    </location>
</feature>
<dbReference type="InterPro" id="IPR048520">
    <property type="entry name" value="LarA_C"/>
</dbReference>
<evidence type="ECO:0000259" key="1">
    <source>
        <dbReference type="Pfam" id="PF09861"/>
    </source>
</evidence>
<dbReference type="PANTHER" id="PTHR33171:SF17">
    <property type="entry name" value="LARA-LIKE N-TERMINAL DOMAIN-CONTAINING PROTEIN"/>
    <property type="match status" value="1"/>
</dbReference>
<dbReference type="InterPro" id="IPR018657">
    <property type="entry name" value="LarA-like_N"/>
</dbReference>
<accession>A0A8J6XWE8</accession>
<evidence type="ECO:0000259" key="2">
    <source>
        <dbReference type="Pfam" id="PF21113"/>
    </source>
</evidence>
<dbReference type="Gene3D" id="3.90.226.30">
    <property type="match status" value="1"/>
</dbReference>
<dbReference type="Pfam" id="PF09861">
    <property type="entry name" value="Lar_N"/>
    <property type="match status" value="1"/>
</dbReference>
<reference evidence="3 4" key="1">
    <citation type="submission" date="2020-08" db="EMBL/GenBank/DDBJ databases">
        <title>Acidobacteriota in marine sediments use diverse sulfur dissimilation pathways.</title>
        <authorList>
            <person name="Wasmund K."/>
        </authorList>
    </citation>
    <scope>NUCLEOTIDE SEQUENCE [LARGE SCALE GENOMIC DNA]</scope>
    <source>
        <strain evidence="3">MAG AM4</strain>
    </source>
</reference>
<proteinExistence type="predicted"/>
<feature type="domain" description="Lactate racemase C-terminal" evidence="2">
    <location>
        <begin position="282"/>
        <end position="401"/>
    </location>
</feature>
<dbReference type="InterPro" id="IPR043166">
    <property type="entry name" value="LarA-like_C"/>
</dbReference>
<dbReference type="Gene3D" id="3.40.50.11440">
    <property type="match status" value="1"/>
</dbReference>
<dbReference type="GO" id="GO:0050043">
    <property type="term" value="F:lactate racemase activity"/>
    <property type="evidence" value="ECO:0007669"/>
    <property type="project" value="InterPro"/>
</dbReference>
<evidence type="ECO:0000313" key="4">
    <source>
        <dbReference type="Proteomes" id="UP000648239"/>
    </source>
</evidence>
<comment type="caution">
    <text evidence="3">The sequence shown here is derived from an EMBL/GenBank/DDBJ whole genome shotgun (WGS) entry which is preliminary data.</text>
</comment>
<dbReference type="InterPro" id="IPR048068">
    <property type="entry name" value="LarA-like"/>
</dbReference>